<keyword evidence="2" id="KW-1185">Reference proteome</keyword>
<gene>
    <name evidence="1" type="ORF">NK662_21325</name>
</gene>
<evidence type="ECO:0000313" key="1">
    <source>
        <dbReference type="EMBL" id="MCP8971068.1"/>
    </source>
</evidence>
<sequence>MNQWVLYGKRGNPAFDIMKAWMVNNGMPYEGRSIYDVKRADVEQLAALAGDARKLVYPDAFSFSMINPQRQTEKGQISIIQDGNLSQEEIVDKIMDFPSLLITPLLTDGKRLIIGYDLETLVNTFRFVKVKDVTMA</sequence>
<organism evidence="1 2">
    <name type="scientific">Ectobacillus ponti</name>
    <dbReference type="NCBI Taxonomy" id="2961894"/>
    <lineage>
        <taxon>Bacteria</taxon>
        <taxon>Bacillati</taxon>
        <taxon>Bacillota</taxon>
        <taxon>Bacilli</taxon>
        <taxon>Bacillales</taxon>
        <taxon>Bacillaceae</taxon>
        <taxon>Ectobacillus</taxon>
    </lineage>
</organism>
<dbReference type="EMBL" id="JANCLT010000018">
    <property type="protein sequence ID" value="MCP8971068.1"/>
    <property type="molecule type" value="Genomic_DNA"/>
</dbReference>
<protein>
    <recommendedName>
        <fullName evidence="3">Transcriptional regulator Spx</fullName>
    </recommendedName>
</protein>
<reference evidence="1" key="1">
    <citation type="submission" date="2022-07" db="EMBL/GenBank/DDBJ databases">
        <authorList>
            <person name="Li W.-J."/>
            <person name="Deng Q.-Q."/>
        </authorList>
    </citation>
    <scope>NUCLEOTIDE SEQUENCE</scope>
    <source>
        <strain evidence="1">SYSU M60031</strain>
    </source>
</reference>
<proteinExistence type="predicted"/>
<dbReference type="SUPFAM" id="SSF52833">
    <property type="entry name" value="Thioredoxin-like"/>
    <property type="match status" value="1"/>
</dbReference>
<dbReference type="InterPro" id="IPR006660">
    <property type="entry name" value="Arsenate_reductase-like"/>
</dbReference>
<dbReference type="AlphaFoldDB" id="A0AA42BUZ9"/>
<dbReference type="Proteomes" id="UP001156102">
    <property type="component" value="Unassembled WGS sequence"/>
</dbReference>
<dbReference type="Gene3D" id="3.40.30.10">
    <property type="entry name" value="Glutaredoxin"/>
    <property type="match status" value="1"/>
</dbReference>
<evidence type="ECO:0000313" key="2">
    <source>
        <dbReference type="Proteomes" id="UP001156102"/>
    </source>
</evidence>
<accession>A0AA42BUZ9</accession>
<comment type="caution">
    <text evidence="1">The sequence shown here is derived from an EMBL/GenBank/DDBJ whole genome shotgun (WGS) entry which is preliminary data.</text>
</comment>
<dbReference type="InterPro" id="IPR036249">
    <property type="entry name" value="Thioredoxin-like_sf"/>
</dbReference>
<dbReference type="RefSeq" id="WP_254760994.1">
    <property type="nucleotide sequence ID" value="NZ_JANCLT010000018.1"/>
</dbReference>
<evidence type="ECO:0008006" key="3">
    <source>
        <dbReference type="Google" id="ProtNLM"/>
    </source>
</evidence>
<dbReference type="Pfam" id="PF03960">
    <property type="entry name" value="ArsC"/>
    <property type="match status" value="1"/>
</dbReference>
<name>A0AA42BUZ9_9BACI</name>